<evidence type="ECO:0000256" key="3">
    <source>
        <dbReference type="ARBA" id="ARBA00022692"/>
    </source>
</evidence>
<evidence type="ECO:0008006" key="9">
    <source>
        <dbReference type="Google" id="ProtNLM"/>
    </source>
</evidence>
<name>A0A2N1JEQ7_9BASI</name>
<keyword evidence="5 6" id="KW-0472">Membrane</keyword>
<feature type="transmembrane region" description="Helical" evidence="6">
    <location>
        <begin position="157"/>
        <end position="177"/>
    </location>
</feature>
<dbReference type="InterPro" id="IPR047622">
    <property type="entry name" value="GPR1_FUN34_YAAH"/>
</dbReference>
<sequence>MESLISRMSPDEQRRAVGAARFGYGPLAHIRNTNEPMLTAFGGEMQPGLYKGVKNRKFANPAPLGLSAFACTTFLLSLINCGTLGLNSNAVVIGLAFAYGGFVQVLAGMWEMAVGNTFGATALTSYGGFWMAFAILLTPGGFHVEDQMVQSDGTSGFLNGIGLFLMAWFIFTFILCLCSIKSTVMFFLLFFTLDLCFLLLGIAHIMNDGTKPNTPILRAGGAFGLATSFLAWYNAFAGLADNSNSFIIARAIYFPWTDVGVMDSNLSEKDDSPA</sequence>
<dbReference type="NCBIfam" id="NF038013">
    <property type="entry name" value="AceTr_1"/>
    <property type="match status" value="1"/>
</dbReference>
<reference evidence="7 8" key="1">
    <citation type="submission" date="2017-10" db="EMBL/GenBank/DDBJ databases">
        <title>A novel species of cold-tolerant Malassezia isolated from bats.</title>
        <authorList>
            <person name="Lorch J.M."/>
            <person name="Palmer J.M."/>
            <person name="Vanderwolf K.J."/>
            <person name="Schmidt K.Z."/>
            <person name="Verant M.L."/>
            <person name="Weller T.J."/>
            <person name="Blehert D.S."/>
        </authorList>
    </citation>
    <scope>NUCLEOTIDE SEQUENCE [LARGE SCALE GENOMIC DNA]</scope>
    <source>
        <strain evidence="7 8">NWHC:44797-103</strain>
    </source>
</reference>
<evidence type="ECO:0000256" key="4">
    <source>
        <dbReference type="ARBA" id="ARBA00022989"/>
    </source>
</evidence>
<dbReference type="PROSITE" id="PS01114">
    <property type="entry name" value="GPR1_FUN34_YAAH"/>
    <property type="match status" value="1"/>
</dbReference>
<feature type="transmembrane region" description="Helical" evidence="6">
    <location>
        <begin position="64"/>
        <end position="85"/>
    </location>
</feature>
<dbReference type="OrthoDB" id="3648309at2759"/>
<evidence type="ECO:0000256" key="2">
    <source>
        <dbReference type="ARBA" id="ARBA00005587"/>
    </source>
</evidence>
<dbReference type="Proteomes" id="UP000232875">
    <property type="component" value="Unassembled WGS sequence"/>
</dbReference>
<gene>
    <name evidence="7" type="ORF">MVES_000746</name>
</gene>
<accession>A0A2N1JEQ7</accession>
<dbReference type="Pfam" id="PF01184">
    <property type="entry name" value="Gpr1_Fun34_YaaH"/>
    <property type="match status" value="1"/>
</dbReference>
<feature type="transmembrane region" description="Helical" evidence="6">
    <location>
        <begin position="117"/>
        <end position="137"/>
    </location>
</feature>
<dbReference type="EMBL" id="KZ454988">
    <property type="protein sequence ID" value="PKI85033.1"/>
    <property type="molecule type" value="Genomic_DNA"/>
</dbReference>
<dbReference type="GO" id="GO:0005886">
    <property type="term" value="C:plasma membrane"/>
    <property type="evidence" value="ECO:0007669"/>
    <property type="project" value="TreeGrafter"/>
</dbReference>
<evidence type="ECO:0000256" key="5">
    <source>
        <dbReference type="ARBA" id="ARBA00023136"/>
    </source>
</evidence>
<feature type="transmembrane region" description="Helical" evidence="6">
    <location>
        <begin position="217"/>
        <end position="240"/>
    </location>
</feature>
<dbReference type="InterPro" id="IPR051633">
    <property type="entry name" value="AceTr"/>
</dbReference>
<dbReference type="InterPro" id="IPR000791">
    <property type="entry name" value="Gpr1/Fun34/SatP-like"/>
</dbReference>
<protein>
    <recommendedName>
        <fullName evidence="9">Ato2p</fullName>
    </recommendedName>
</protein>
<comment type="subcellular location">
    <subcellularLocation>
        <location evidence="1">Membrane</location>
        <topology evidence="1">Multi-pass membrane protein</topology>
    </subcellularLocation>
</comment>
<evidence type="ECO:0000313" key="7">
    <source>
        <dbReference type="EMBL" id="PKI85033.1"/>
    </source>
</evidence>
<feature type="transmembrane region" description="Helical" evidence="6">
    <location>
        <begin position="91"/>
        <end position="110"/>
    </location>
</feature>
<evidence type="ECO:0000256" key="1">
    <source>
        <dbReference type="ARBA" id="ARBA00004141"/>
    </source>
</evidence>
<evidence type="ECO:0000313" key="8">
    <source>
        <dbReference type="Proteomes" id="UP000232875"/>
    </source>
</evidence>
<dbReference type="AlphaFoldDB" id="A0A2N1JEQ7"/>
<comment type="similarity">
    <text evidence="2">Belongs to the acetate uptake transporter (AceTr) (TC 2.A.96) family.</text>
</comment>
<keyword evidence="8" id="KW-1185">Reference proteome</keyword>
<proteinExistence type="inferred from homology"/>
<organism evidence="7 8">
    <name type="scientific">Malassezia vespertilionis</name>
    <dbReference type="NCBI Taxonomy" id="2020962"/>
    <lineage>
        <taxon>Eukaryota</taxon>
        <taxon>Fungi</taxon>
        <taxon>Dikarya</taxon>
        <taxon>Basidiomycota</taxon>
        <taxon>Ustilaginomycotina</taxon>
        <taxon>Malasseziomycetes</taxon>
        <taxon>Malasseziales</taxon>
        <taxon>Malasseziaceae</taxon>
        <taxon>Malassezia</taxon>
    </lineage>
</organism>
<dbReference type="GO" id="GO:0015123">
    <property type="term" value="F:acetate transmembrane transporter activity"/>
    <property type="evidence" value="ECO:0007669"/>
    <property type="project" value="TreeGrafter"/>
</dbReference>
<keyword evidence="4 6" id="KW-1133">Transmembrane helix</keyword>
<dbReference type="PANTHER" id="PTHR31123:SF1">
    <property type="entry name" value="ACCUMULATION OF DYADS PROTEIN 2-RELATED"/>
    <property type="match status" value="1"/>
</dbReference>
<evidence type="ECO:0000256" key="6">
    <source>
        <dbReference type="SAM" id="Phobius"/>
    </source>
</evidence>
<dbReference type="STRING" id="2020962.A0A2N1JEQ7"/>
<keyword evidence="3 6" id="KW-0812">Transmembrane</keyword>
<feature type="transmembrane region" description="Helical" evidence="6">
    <location>
        <begin position="184"/>
        <end position="205"/>
    </location>
</feature>
<dbReference type="PANTHER" id="PTHR31123">
    <property type="entry name" value="ACCUMULATION OF DYADS PROTEIN 2-RELATED"/>
    <property type="match status" value="1"/>
</dbReference>